<name>A0ABN3P5V8_9MICO</name>
<dbReference type="Pfam" id="PF14657">
    <property type="entry name" value="Arm-DNA-bind_4"/>
    <property type="match status" value="1"/>
</dbReference>
<gene>
    <name evidence="5" type="ORF">GCM10009862_04190</name>
</gene>
<dbReference type="InterPro" id="IPR028259">
    <property type="entry name" value="AP2-like_int_N"/>
</dbReference>
<evidence type="ECO:0000256" key="2">
    <source>
        <dbReference type="ARBA" id="ARBA00023125"/>
    </source>
</evidence>
<dbReference type="InterPro" id="IPR050090">
    <property type="entry name" value="Tyrosine_recombinase_XerCD"/>
</dbReference>
<sequence length="398" mass="44355">MVGTNAARRELQPAFASRRYRVRYRRPDHRHGAKRGFRTKREAERYLISVESQMQTGDFIDPAGSRVTVGELGPDWLDVKRMKLKPSSYKLLDDAWRVCVEPRWGSVPIGAVTHSDVQKWITRVSARTARTVRRYHARTTELAKRPKSATVVIRVYGVLAAVLDVAVRDRRIARNPARGFDLPRKSKKRHVYLSHDDVDRLARAARPAHATIVYAAAYTGLRWGELSALRVRDLDLERRRLSVNENAVRVGSELHVGTPKTHELRSVGYPNFLAEPLRELTAGKEPRGLLVGEGDVHLQRPRSSGASRSWFMRALANAGLPRMTVHDLRHTAASLAIASGANVKAVQRMLGHASAAMTLDVYADLFDDDVDAVSAALDQARTTAIVSKPRPLAHSGAD</sequence>
<protein>
    <submittedName>
        <fullName evidence="5">Site-specific integrase</fullName>
    </submittedName>
</protein>
<dbReference type="PANTHER" id="PTHR30349">
    <property type="entry name" value="PHAGE INTEGRASE-RELATED"/>
    <property type="match status" value="1"/>
</dbReference>
<dbReference type="InterPro" id="IPR011010">
    <property type="entry name" value="DNA_brk_join_enz"/>
</dbReference>
<reference evidence="5 6" key="1">
    <citation type="journal article" date="2019" name="Int. J. Syst. Evol. Microbiol.">
        <title>The Global Catalogue of Microorganisms (GCM) 10K type strain sequencing project: providing services to taxonomists for standard genome sequencing and annotation.</title>
        <authorList>
            <consortium name="The Broad Institute Genomics Platform"/>
            <consortium name="The Broad Institute Genome Sequencing Center for Infectious Disease"/>
            <person name="Wu L."/>
            <person name="Ma J."/>
        </authorList>
    </citation>
    <scope>NUCLEOTIDE SEQUENCE [LARGE SCALE GENOMIC DNA]</scope>
    <source>
        <strain evidence="5 6">JCM 16365</strain>
    </source>
</reference>
<comment type="similarity">
    <text evidence="1">Belongs to the 'phage' integrase family.</text>
</comment>
<dbReference type="PROSITE" id="PS51898">
    <property type="entry name" value="TYR_RECOMBINASE"/>
    <property type="match status" value="1"/>
</dbReference>
<dbReference type="InterPro" id="IPR010998">
    <property type="entry name" value="Integrase_recombinase_N"/>
</dbReference>
<keyword evidence="3" id="KW-0233">DNA recombination</keyword>
<keyword evidence="6" id="KW-1185">Reference proteome</keyword>
<comment type="caution">
    <text evidence="5">The sequence shown here is derived from an EMBL/GenBank/DDBJ whole genome shotgun (WGS) entry which is preliminary data.</text>
</comment>
<accession>A0ABN3P5V8</accession>
<evidence type="ECO:0000256" key="3">
    <source>
        <dbReference type="ARBA" id="ARBA00023172"/>
    </source>
</evidence>
<evidence type="ECO:0000256" key="1">
    <source>
        <dbReference type="ARBA" id="ARBA00008857"/>
    </source>
</evidence>
<dbReference type="SUPFAM" id="SSF56349">
    <property type="entry name" value="DNA breaking-rejoining enzymes"/>
    <property type="match status" value="1"/>
</dbReference>
<dbReference type="Gene3D" id="1.10.443.10">
    <property type="entry name" value="Intergrase catalytic core"/>
    <property type="match status" value="1"/>
</dbReference>
<dbReference type="InterPro" id="IPR002104">
    <property type="entry name" value="Integrase_catalytic"/>
</dbReference>
<dbReference type="PANTHER" id="PTHR30349:SF41">
    <property type="entry name" value="INTEGRASE_RECOMBINASE PROTEIN MJ0367-RELATED"/>
    <property type="match status" value="1"/>
</dbReference>
<keyword evidence="2" id="KW-0238">DNA-binding</keyword>
<dbReference type="Proteomes" id="UP001500274">
    <property type="component" value="Unassembled WGS sequence"/>
</dbReference>
<evidence type="ECO:0000313" key="5">
    <source>
        <dbReference type="EMBL" id="GAA2568576.1"/>
    </source>
</evidence>
<organism evidence="5 6">
    <name type="scientific">Microbacterium binotii</name>
    <dbReference type="NCBI Taxonomy" id="462710"/>
    <lineage>
        <taxon>Bacteria</taxon>
        <taxon>Bacillati</taxon>
        <taxon>Actinomycetota</taxon>
        <taxon>Actinomycetes</taxon>
        <taxon>Micrococcales</taxon>
        <taxon>Microbacteriaceae</taxon>
        <taxon>Microbacterium</taxon>
    </lineage>
</organism>
<evidence type="ECO:0000259" key="4">
    <source>
        <dbReference type="PROSITE" id="PS51898"/>
    </source>
</evidence>
<feature type="domain" description="Tyr recombinase" evidence="4">
    <location>
        <begin position="188"/>
        <end position="375"/>
    </location>
</feature>
<dbReference type="CDD" id="cd01189">
    <property type="entry name" value="INT_ICEBs1_C_like"/>
    <property type="match status" value="1"/>
</dbReference>
<proteinExistence type="inferred from homology"/>
<dbReference type="RefSeq" id="WP_344226417.1">
    <property type="nucleotide sequence ID" value="NZ_BAAARI010000002.1"/>
</dbReference>
<dbReference type="Pfam" id="PF00589">
    <property type="entry name" value="Phage_integrase"/>
    <property type="match status" value="1"/>
</dbReference>
<dbReference type="EMBL" id="BAAARI010000002">
    <property type="protein sequence ID" value="GAA2568576.1"/>
    <property type="molecule type" value="Genomic_DNA"/>
</dbReference>
<dbReference type="Gene3D" id="1.10.150.130">
    <property type="match status" value="1"/>
</dbReference>
<dbReference type="InterPro" id="IPR013762">
    <property type="entry name" value="Integrase-like_cat_sf"/>
</dbReference>
<evidence type="ECO:0000313" key="6">
    <source>
        <dbReference type="Proteomes" id="UP001500274"/>
    </source>
</evidence>